<dbReference type="Proteomes" id="UP000035760">
    <property type="component" value="Unassembled WGS sequence"/>
</dbReference>
<feature type="compositionally biased region" description="Basic and acidic residues" evidence="1">
    <location>
        <begin position="55"/>
        <end position="69"/>
    </location>
</feature>
<comment type="caution">
    <text evidence="2">The sequence shown here is derived from an EMBL/GenBank/DDBJ whole genome shotgun (WGS) entry which is preliminary data.</text>
</comment>
<reference evidence="2" key="1">
    <citation type="submission" date="2013-07" db="EMBL/GenBank/DDBJ databases">
        <authorList>
            <person name="McIlroy S."/>
        </authorList>
    </citation>
    <scope>NUCLEOTIDE SEQUENCE [LARGE SCALE GENOMIC DNA]</scope>
    <source>
        <strain evidence="2">Run_A_D11</strain>
    </source>
</reference>
<dbReference type="AlphaFoldDB" id="W6ME29"/>
<protein>
    <submittedName>
        <fullName evidence="2">Uncharacterized protein</fullName>
    </submittedName>
</protein>
<evidence type="ECO:0000313" key="3">
    <source>
        <dbReference type="Proteomes" id="UP000035760"/>
    </source>
</evidence>
<reference evidence="2" key="2">
    <citation type="submission" date="2014-03" db="EMBL/GenBank/DDBJ databases">
        <title>Candidatus Competibacter-lineage genomes retrieved from metagenomes reveal functional metabolic diversity.</title>
        <authorList>
            <person name="McIlroy S.J."/>
            <person name="Albertsen M."/>
            <person name="Andresen E.K."/>
            <person name="Saunders A.M."/>
            <person name="Kristiansen R."/>
            <person name="Stokholm-Bjerregaard M."/>
            <person name="Nielsen K.L."/>
            <person name="Nielsen P.H."/>
        </authorList>
    </citation>
    <scope>NUCLEOTIDE SEQUENCE</scope>
    <source>
        <strain evidence="2">Run_A_D11</strain>
    </source>
</reference>
<name>W6ME29_9GAMM</name>
<evidence type="ECO:0000313" key="2">
    <source>
        <dbReference type="EMBL" id="CDI03893.1"/>
    </source>
</evidence>
<keyword evidence="3" id="KW-1185">Reference proteome</keyword>
<organism evidence="2 3">
    <name type="scientific">Candidatus Competibacter denitrificans Run_A_D11</name>
    <dbReference type="NCBI Taxonomy" id="1400863"/>
    <lineage>
        <taxon>Bacteria</taxon>
        <taxon>Pseudomonadati</taxon>
        <taxon>Pseudomonadota</taxon>
        <taxon>Gammaproteobacteria</taxon>
        <taxon>Candidatus Competibacteraceae</taxon>
        <taxon>Candidatus Competibacter</taxon>
    </lineage>
</organism>
<evidence type="ECO:0000256" key="1">
    <source>
        <dbReference type="SAM" id="MobiDB-lite"/>
    </source>
</evidence>
<feature type="region of interest" description="Disordered" evidence="1">
    <location>
        <begin position="48"/>
        <end position="89"/>
    </location>
</feature>
<accession>W6ME29</accession>
<sequence length="89" mass="9894">MALLRLRLRLLLFLDKGQRGRVLEAAPLYIFTVAKYAEPLRLSYMSGSGLASSRRTSDSSATHKRDHLDQTVGTDARPSGCNLPRTGYQ</sequence>
<gene>
    <name evidence="2" type="ORF">BN873_70041</name>
</gene>
<proteinExistence type="predicted"/>
<dbReference type="EMBL" id="CBTJ020000080">
    <property type="protein sequence ID" value="CDI03893.1"/>
    <property type="molecule type" value="Genomic_DNA"/>
</dbReference>